<reference evidence="3" key="1">
    <citation type="submission" date="2021-06" db="EMBL/GenBank/DDBJ databases">
        <authorList>
            <person name="Hodson N. C."/>
            <person name="Mongue J. A."/>
            <person name="Jaron S. K."/>
        </authorList>
    </citation>
    <scope>NUCLEOTIDE SEQUENCE</scope>
</reference>
<dbReference type="EMBL" id="CAJVCH010542505">
    <property type="protein sequence ID" value="CAG7827174.1"/>
    <property type="molecule type" value="Genomic_DNA"/>
</dbReference>
<feature type="chain" id="PRO_5035295388" description="Glycine-rich protein" evidence="2">
    <location>
        <begin position="24"/>
        <end position="126"/>
    </location>
</feature>
<evidence type="ECO:0000256" key="2">
    <source>
        <dbReference type="SAM" id="SignalP"/>
    </source>
</evidence>
<evidence type="ECO:0000313" key="4">
    <source>
        <dbReference type="Proteomes" id="UP000708208"/>
    </source>
</evidence>
<feature type="signal peptide" evidence="2">
    <location>
        <begin position="1"/>
        <end position="23"/>
    </location>
</feature>
<comment type="caution">
    <text evidence="3">The sequence shown here is derived from an EMBL/GenBank/DDBJ whole genome shotgun (WGS) entry which is preliminary data.</text>
</comment>
<organism evidence="3 4">
    <name type="scientific">Allacma fusca</name>
    <dbReference type="NCBI Taxonomy" id="39272"/>
    <lineage>
        <taxon>Eukaryota</taxon>
        <taxon>Metazoa</taxon>
        <taxon>Ecdysozoa</taxon>
        <taxon>Arthropoda</taxon>
        <taxon>Hexapoda</taxon>
        <taxon>Collembola</taxon>
        <taxon>Symphypleona</taxon>
        <taxon>Sminthuridae</taxon>
        <taxon>Allacma</taxon>
    </lineage>
</organism>
<accession>A0A8J2PKU6</accession>
<evidence type="ECO:0000256" key="1">
    <source>
        <dbReference type="SAM" id="MobiDB-lite"/>
    </source>
</evidence>
<dbReference type="Proteomes" id="UP000708208">
    <property type="component" value="Unassembled WGS sequence"/>
</dbReference>
<sequence>MTHILVLVTVLACFAAIVMSATALPKKETLELDTAETHHKGGGWGWSYSVGEKNVGDGWGWSYSIGVGNGGDGWAWGHGGDEKREGNGWGWDHRGDDKKEGNGWGWTLCHGKKGGHGWGWQDGYNC</sequence>
<evidence type="ECO:0008006" key="5">
    <source>
        <dbReference type="Google" id="ProtNLM"/>
    </source>
</evidence>
<name>A0A8J2PKU6_9HEXA</name>
<gene>
    <name evidence="3" type="ORF">AFUS01_LOCUS37173</name>
</gene>
<keyword evidence="2" id="KW-0732">Signal</keyword>
<feature type="compositionally biased region" description="Basic and acidic residues" evidence="1">
    <location>
        <begin position="79"/>
        <end position="101"/>
    </location>
</feature>
<evidence type="ECO:0000313" key="3">
    <source>
        <dbReference type="EMBL" id="CAG7827174.1"/>
    </source>
</evidence>
<feature type="region of interest" description="Disordered" evidence="1">
    <location>
        <begin position="76"/>
        <end position="102"/>
    </location>
</feature>
<protein>
    <recommendedName>
        <fullName evidence="5">Glycine-rich protein</fullName>
    </recommendedName>
</protein>
<keyword evidence="4" id="KW-1185">Reference proteome</keyword>
<dbReference type="AlphaFoldDB" id="A0A8J2PKU6"/>
<proteinExistence type="predicted"/>